<keyword evidence="6 8" id="KW-0675">Receptor</keyword>
<feature type="transmembrane region" description="Helical" evidence="9">
    <location>
        <begin position="244"/>
        <end position="266"/>
    </location>
</feature>
<reference evidence="11" key="1">
    <citation type="submission" date="2025-08" db="UniProtKB">
        <authorList>
            <consortium name="Ensembl"/>
        </authorList>
    </citation>
    <scope>IDENTIFICATION</scope>
</reference>
<feature type="transmembrane region" description="Helical" evidence="9">
    <location>
        <begin position="203"/>
        <end position="224"/>
    </location>
</feature>
<evidence type="ECO:0000256" key="3">
    <source>
        <dbReference type="ARBA" id="ARBA00022989"/>
    </source>
</evidence>
<feature type="transmembrane region" description="Helical" evidence="9">
    <location>
        <begin position="55"/>
        <end position="80"/>
    </location>
</feature>
<dbReference type="PRINTS" id="PR00237">
    <property type="entry name" value="GPCRRHODOPSN"/>
</dbReference>
<evidence type="ECO:0000256" key="7">
    <source>
        <dbReference type="ARBA" id="ARBA00023224"/>
    </source>
</evidence>
<evidence type="ECO:0000256" key="1">
    <source>
        <dbReference type="ARBA" id="ARBA00004141"/>
    </source>
</evidence>
<dbReference type="PANTHER" id="PTHR46048">
    <property type="entry name" value="HYDROXYCARBOXYLIC ACID RECEPTOR 2"/>
    <property type="match status" value="1"/>
</dbReference>
<evidence type="ECO:0000256" key="2">
    <source>
        <dbReference type="ARBA" id="ARBA00022692"/>
    </source>
</evidence>
<dbReference type="InterPro" id="IPR017452">
    <property type="entry name" value="GPCR_Rhodpsn_7TM"/>
</dbReference>
<sequence length="306" mass="35076">MNNSSMGCAYETPMLDQYLPPVMVTEFVLSLMGNVLALLMFFFHRDTWKPNSIYLAHLTLADSLVLLYAFCRILLFLLAANRAGSMFRRYTGGIFFLTAVAVDRYLKIVHPLNHINRMGLTYALLVSVALWGLIIAMTVYLLTDEHFCYLNNHTQCESFHICLGHNALSDWHNAFCVIQFFVPTAIAIYCTACITWQLKSNTFILAVALVFIICFFLSNVSRIAVWVLKGWYSECQYFRDANVAFYTTVCFTYFNSVLNPIVYYFFSTVFNGSLKKVYMQLLGKKMEDENDEKNHRSSITVSANVS</sequence>
<evidence type="ECO:0000256" key="9">
    <source>
        <dbReference type="SAM" id="Phobius"/>
    </source>
</evidence>
<keyword evidence="2 8" id="KW-0812">Transmembrane</keyword>
<reference evidence="11" key="2">
    <citation type="submission" date="2025-09" db="UniProtKB">
        <authorList>
            <consortium name="Ensembl"/>
        </authorList>
    </citation>
    <scope>IDENTIFICATION</scope>
</reference>
<dbReference type="InterPro" id="IPR000276">
    <property type="entry name" value="GPCR_Rhodpsn"/>
</dbReference>
<evidence type="ECO:0000256" key="5">
    <source>
        <dbReference type="ARBA" id="ARBA00023136"/>
    </source>
</evidence>
<dbReference type="Gene3D" id="1.20.1070.10">
    <property type="entry name" value="Rhodopsin 7-helix transmembrane proteins"/>
    <property type="match status" value="1"/>
</dbReference>
<keyword evidence="12" id="KW-1185">Reference proteome</keyword>
<evidence type="ECO:0000313" key="11">
    <source>
        <dbReference type="Ensembl" id="ENSSGRP00000017215.1"/>
    </source>
</evidence>
<dbReference type="InterPro" id="IPR051893">
    <property type="entry name" value="HCARs"/>
</dbReference>
<keyword evidence="7 8" id="KW-0807">Transducer</keyword>
<organism evidence="11 12">
    <name type="scientific">Sinocyclocheilus grahami</name>
    <name type="common">Dianchi golden-line fish</name>
    <name type="synonym">Barbus grahami</name>
    <dbReference type="NCBI Taxonomy" id="75366"/>
    <lineage>
        <taxon>Eukaryota</taxon>
        <taxon>Metazoa</taxon>
        <taxon>Chordata</taxon>
        <taxon>Craniata</taxon>
        <taxon>Vertebrata</taxon>
        <taxon>Euteleostomi</taxon>
        <taxon>Actinopterygii</taxon>
        <taxon>Neopterygii</taxon>
        <taxon>Teleostei</taxon>
        <taxon>Ostariophysi</taxon>
        <taxon>Cypriniformes</taxon>
        <taxon>Cyprinidae</taxon>
        <taxon>Cyprininae</taxon>
        <taxon>Sinocyclocheilus</taxon>
    </lineage>
</organism>
<dbReference type="PROSITE" id="PS00237">
    <property type="entry name" value="G_PROTEIN_RECEP_F1_1"/>
    <property type="match status" value="1"/>
</dbReference>
<evidence type="ECO:0000313" key="12">
    <source>
        <dbReference type="Proteomes" id="UP000472262"/>
    </source>
</evidence>
<accession>A0A672KWT2</accession>
<dbReference type="Ensembl" id="ENSSGRT00000018603.1">
    <property type="protein sequence ID" value="ENSSGRP00000017215.1"/>
    <property type="gene ID" value="ENSSGRG00000010426.1"/>
</dbReference>
<comment type="similarity">
    <text evidence="8">Belongs to the G-protein coupled receptor 1 family.</text>
</comment>
<keyword evidence="5 9" id="KW-0472">Membrane</keyword>
<comment type="subcellular location">
    <subcellularLocation>
        <location evidence="1">Membrane</location>
        <topology evidence="1">Multi-pass membrane protein</topology>
    </subcellularLocation>
</comment>
<evidence type="ECO:0000256" key="8">
    <source>
        <dbReference type="RuleBase" id="RU000688"/>
    </source>
</evidence>
<name>A0A672KWT2_SINGR</name>
<keyword evidence="3 9" id="KW-1133">Transmembrane helix</keyword>
<dbReference type="OMA" id="SEICCAF"/>
<dbReference type="Proteomes" id="UP000472262">
    <property type="component" value="Unassembled WGS sequence"/>
</dbReference>
<keyword evidence="4 8" id="KW-0297">G-protein coupled receptor</keyword>
<feature type="transmembrane region" description="Helical" evidence="9">
    <location>
        <begin position="22"/>
        <end position="43"/>
    </location>
</feature>
<dbReference type="SUPFAM" id="SSF81321">
    <property type="entry name" value="Family A G protein-coupled receptor-like"/>
    <property type="match status" value="1"/>
</dbReference>
<protein>
    <recommendedName>
        <fullName evidence="10">G-protein coupled receptors family 1 profile domain-containing protein</fullName>
    </recommendedName>
</protein>
<dbReference type="PROSITE" id="PS50262">
    <property type="entry name" value="G_PROTEIN_RECEP_F1_2"/>
    <property type="match status" value="1"/>
</dbReference>
<feature type="transmembrane region" description="Helical" evidence="9">
    <location>
        <begin position="177"/>
        <end position="196"/>
    </location>
</feature>
<dbReference type="InParanoid" id="A0A672KWT2"/>
<evidence type="ECO:0000259" key="10">
    <source>
        <dbReference type="PROSITE" id="PS50262"/>
    </source>
</evidence>
<dbReference type="GO" id="GO:0004930">
    <property type="term" value="F:G protein-coupled receptor activity"/>
    <property type="evidence" value="ECO:0007669"/>
    <property type="project" value="UniProtKB-KW"/>
</dbReference>
<feature type="transmembrane region" description="Helical" evidence="9">
    <location>
        <begin position="118"/>
        <end position="142"/>
    </location>
</feature>
<proteinExistence type="inferred from homology"/>
<dbReference type="GO" id="GO:0016020">
    <property type="term" value="C:membrane"/>
    <property type="evidence" value="ECO:0007669"/>
    <property type="project" value="UniProtKB-SubCell"/>
</dbReference>
<dbReference type="Pfam" id="PF00001">
    <property type="entry name" value="7tm_1"/>
    <property type="match status" value="1"/>
</dbReference>
<dbReference type="AlphaFoldDB" id="A0A672KWT2"/>
<feature type="domain" description="G-protein coupled receptors family 1 profile" evidence="10">
    <location>
        <begin position="33"/>
        <end position="263"/>
    </location>
</feature>
<dbReference type="PANTHER" id="PTHR46048:SF7">
    <property type="entry name" value="12-(S)-HYDROXY-5,8,10,14-EICOSATETRAENOIC ACID RECEPTOR"/>
    <property type="match status" value="1"/>
</dbReference>
<evidence type="ECO:0000256" key="6">
    <source>
        <dbReference type="ARBA" id="ARBA00023170"/>
    </source>
</evidence>
<evidence type="ECO:0000256" key="4">
    <source>
        <dbReference type="ARBA" id="ARBA00023040"/>
    </source>
</evidence>